<comment type="caution">
    <text evidence="2">The sequence shown here is derived from an EMBL/GenBank/DDBJ whole genome shotgun (WGS) entry which is preliminary data.</text>
</comment>
<keyword evidence="3" id="KW-1185">Reference proteome</keyword>
<evidence type="ECO:0000259" key="1">
    <source>
        <dbReference type="Pfam" id="PF13304"/>
    </source>
</evidence>
<dbReference type="RefSeq" id="WP_210968258.1">
    <property type="nucleotide sequence ID" value="NZ_JAGPXE010000001.1"/>
</dbReference>
<gene>
    <name evidence="2" type="ORF">KBO27_01960</name>
</gene>
<evidence type="ECO:0000313" key="2">
    <source>
        <dbReference type="EMBL" id="MBQ0922695.1"/>
    </source>
</evidence>
<proteinExistence type="predicted"/>
<dbReference type="InterPro" id="IPR003959">
    <property type="entry name" value="ATPase_AAA_core"/>
</dbReference>
<dbReference type="InterPro" id="IPR027417">
    <property type="entry name" value="P-loop_NTPase"/>
</dbReference>
<reference evidence="2 3" key="1">
    <citation type="submission" date="2021-04" db="EMBL/GenBank/DDBJ databases">
        <title>Whole-genome sequencing of Saccharopolyspora endophytica KCTC 19397.</title>
        <authorList>
            <person name="Ay H."/>
            <person name="Saygin H."/>
            <person name="Sahin N."/>
        </authorList>
    </citation>
    <scope>NUCLEOTIDE SEQUENCE [LARGE SCALE GENOMIC DNA]</scope>
    <source>
        <strain evidence="2 3">KCTC 19397</strain>
    </source>
</reference>
<keyword evidence="2" id="KW-0067">ATP-binding</keyword>
<dbReference type="PANTHER" id="PTHR43581:SF4">
    <property type="entry name" value="ATP_GTP PHOSPHATASE"/>
    <property type="match status" value="1"/>
</dbReference>
<organism evidence="2 3">
    <name type="scientific">Saccharopolyspora endophytica</name>
    <dbReference type="NCBI Taxonomy" id="543886"/>
    <lineage>
        <taxon>Bacteria</taxon>
        <taxon>Bacillati</taxon>
        <taxon>Actinomycetota</taxon>
        <taxon>Actinomycetes</taxon>
        <taxon>Pseudonocardiales</taxon>
        <taxon>Pseudonocardiaceae</taxon>
        <taxon>Saccharopolyspora</taxon>
    </lineage>
</organism>
<dbReference type="Proteomes" id="UP000674084">
    <property type="component" value="Unassembled WGS sequence"/>
</dbReference>
<keyword evidence="2" id="KW-0547">Nucleotide-binding</keyword>
<dbReference type="SUPFAM" id="SSF52540">
    <property type="entry name" value="P-loop containing nucleoside triphosphate hydrolases"/>
    <property type="match status" value="1"/>
</dbReference>
<dbReference type="GO" id="GO:0005524">
    <property type="term" value="F:ATP binding"/>
    <property type="evidence" value="ECO:0007669"/>
    <property type="project" value="UniProtKB-KW"/>
</dbReference>
<feature type="domain" description="ATPase AAA-type core" evidence="1">
    <location>
        <begin position="216"/>
        <end position="288"/>
    </location>
</feature>
<protein>
    <submittedName>
        <fullName evidence="2">ATP-binding protein</fullName>
    </submittedName>
</protein>
<dbReference type="EMBL" id="JAGPXE010000001">
    <property type="protein sequence ID" value="MBQ0922695.1"/>
    <property type="molecule type" value="Genomic_DNA"/>
</dbReference>
<accession>A0ABS5D8W9</accession>
<dbReference type="InterPro" id="IPR051396">
    <property type="entry name" value="Bact_Antivir_Def_Nuclease"/>
</dbReference>
<name>A0ABS5D8W9_9PSEU</name>
<sequence length="501" mass="56188">MDAREKIWRRLSEAGPLGLERVSITSSPVFAPDEMDWGRFTVLTGNHGAGKTYLLRTLVTSLPDRPQLGLSGPPTEPYTRLGKKGDGSFTYLENSNGVSGKHTMRHYADGVSTTWEVDLEQPIGKEFSGYSWPHEYPPPYGEYVDVVTAFDINLNWAFEHGRDDEAEKHTAGPFPYSAAELRVLRDITGRHYDELRWYSYEAEKDLIVPRPEGIVDGRTVPAERMSRGELWVHFLLYVVRTARPGSTIFIDEPETHLSPVGHVALLDELARSTLAHNIQTIIATHSTAMIARTPASMLRMLTPGPDGARMIRPATNEAALRTLGHRTSLGGLVFVEDELARRIVTAALVRCDRTLAEQVDVVDAGGRDEALAGARVLSRSQALQVCVLLDGDQREHVEGDRGFPVEFLPGNVPDEELLRQVHADPKALADLLARNVDDLVLALDQVRFAHHQFWFTRAARHLAVEEHVLVEHLVSLWLRTVEVEDEFRRVFAHVRDSWSRT</sequence>
<dbReference type="PANTHER" id="PTHR43581">
    <property type="entry name" value="ATP/GTP PHOSPHATASE"/>
    <property type="match status" value="1"/>
</dbReference>
<evidence type="ECO:0000313" key="3">
    <source>
        <dbReference type="Proteomes" id="UP000674084"/>
    </source>
</evidence>
<dbReference type="Gene3D" id="3.40.50.300">
    <property type="entry name" value="P-loop containing nucleotide triphosphate hydrolases"/>
    <property type="match status" value="1"/>
</dbReference>
<dbReference type="Pfam" id="PF13304">
    <property type="entry name" value="AAA_21"/>
    <property type="match status" value="1"/>
</dbReference>